<organism evidence="1 2">
    <name type="scientific">Mesorhizobium retamae</name>
    <dbReference type="NCBI Taxonomy" id="2912854"/>
    <lineage>
        <taxon>Bacteria</taxon>
        <taxon>Pseudomonadati</taxon>
        <taxon>Pseudomonadota</taxon>
        <taxon>Alphaproteobacteria</taxon>
        <taxon>Hyphomicrobiales</taxon>
        <taxon>Phyllobacteriaceae</taxon>
        <taxon>Mesorhizobium</taxon>
    </lineage>
</organism>
<evidence type="ECO:0000313" key="1">
    <source>
        <dbReference type="EMBL" id="MCG7507102.1"/>
    </source>
</evidence>
<comment type="caution">
    <text evidence="1">The sequence shown here is derived from an EMBL/GenBank/DDBJ whole genome shotgun (WGS) entry which is preliminary data.</text>
</comment>
<proteinExistence type="predicted"/>
<sequence length="172" mass="19317">MTAPTGKWVKQTGPYQNGENFVLGKVVVGAASYNGTRSRHDPKSYRASIELPGIKMKDGTTDFETLEEAKTRVEAAVATWFKSRCCLPRLAIALTIFWNSTARPLGVVVWPTGGKHEAYVSRCGHRRRTYRRIGLCTNVAGFNVRRNRGDQQPFRCARVRRLLLTAANNAYR</sequence>
<reference evidence="1 2" key="1">
    <citation type="submission" date="2022-02" db="EMBL/GenBank/DDBJ databases">
        <title>Draft genome sequence of Mezorhizobium retamae strain IRAMC:0171 isolated from Retama raetam nodules.</title>
        <authorList>
            <person name="Bengaied R."/>
            <person name="Sbissi I."/>
            <person name="Huber K."/>
            <person name="Ghodbane F."/>
            <person name="Nouioui I."/>
            <person name="Tarhouni M."/>
            <person name="Gtari M."/>
        </authorList>
    </citation>
    <scope>NUCLEOTIDE SEQUENCE [LARGE SCALE GENOMIC DNA]</scope>
    <source>
        <strain evidence="1 2">IRAMC:0171</strain>
    </source>
</reference>
<gene>
    <name evidence="1" type="ORF">L4923_18900</name>
</gene>
<dbReference type="EMBL" id="JAKREW010000020">
    <property type="protein sequence ID" value="MCG7507102.1"/>
    <property type="molecule type" value="Genomic_DNA"/>
</dbReference>
<evidence type="ECO:0000313" key="2">
    <source>
        <dbReference type="Proteomes" id="UP001201701"/>
    </source>
</evidence>
<protein>
    <submittedName>
        <fullName evidence="1">Uncharacterized protein</fullName>
    </submittedName>
</protein>
<keyword evidence="2" id="KW-1185">Reference proteome</keyword>
<accession>A0ABS9QI87</accession>
<dbReference type="RefSeq" id="WP_239367929.1">
    <property type="nucleotide sequence ID" value="NZ_JAKREW010000020.1"/>
</dbReference>
<dbReference type="Proteomes" id="UP001201701">
    <property type="component" value="Unassembled WGS sequence"/>
</dbReference>
<name>A0ABS9QI87_9HYPH</name>